<dbReference type="AlphaFoldDB" id="A0AAV4P4L6"/>
<sequence length="150" mass="17268">MCLLRKRRKDPPDEDGFCLTTKHIQRKLKQILPVQSLQGRNFYASIGNINRIPELSSDSETTSRPPPIYFQSKKDWNLIADGNKFGPFPASRIRTDTQVPQAHQISQFQQPCTSFNDPQLDFSDIIEQLLKYFQNGMVAPSLFEDFSQCN</sequence>
<comment type="caution">
    <text evidence="1">The sequence shown here is derived from an EMBL/GenBank/DDBJ whole genome shotgun (WGS) entry which is preliminary data.</text>
</comment>
<evidence type="ECO:0000313" key="2">
    <source>
        <dbReference type="Proteomes" id="UP001054837"/>
    </source>
</evidence>
<dbReference type="Proteomes" id="UP001054837">
    <property type="component" value="Unassembled WGS sequence"/>
</dbReference>
<evidence type="ECO:0000313" key="1">
    <source>
        <dbReference type="EMBL" id="GIX91981.1"/>
    </source>
</evidence>
<accession>A0AAV4P4L6</accession>
<reference evidence="1 2" key="1">
    <citation type="submission" date="2021-06" db="EMBL/GenBank/DDBJ databases">
        <title>Caerostris darwini draft genome.</title>
        <authorList>
            <person name="Kono N."/>
            <person name="Arakawa K."/>
        </authorList>
    </citation>
    <scope>NUCLEOTIDE SEQUENCE [LARGE SCALE GENOMIC DNA]</scope>
</reference>
<protein>
    <submittedName>
        <fullName evidence="1">Uncharacterized protein</fullName>
    </submittedName>
</protein>
<organism evidence="1 2">
    <name type="scientific">Caerostris darwini</name>
    <dbReference type="NCBI Taxonomy" id="1538125"/>
    <lineage>
        <taxon>Eukaryota</taxon>
        <taxon>Metazoa</taxon>
        <taxon>Ecdysozoa</taxon>
        <taxon>Arthropoda</taxon>
        <taxon>Chelicerata</taxon>
        <taxon>Arachnida</taxon>
        <taxon>Araneae</taxon>
        <taxon>Araneomorphae</taxon>
        <taxon>Entelegynae</taxon>
        <taxon>Araneoidea</taxon>
        <taxon>Araneidae</taxon>
        <taxon>Caerostris</taxon>
    </lineage>
</organism>
<keyword evidence="2" id="KW-1185">Reference proteome</keyword>
<proteinExistence type="predicted"/>
<name>A0AAV4P4L6_9ARAC</name>
<gene>
    <name evidence="1" type="ORF">CDAR_115061</name>
</gene>
<dbReference type="EMBL" id="BPLQ01002357">
    <property type="protein sequence ID" value="GIX91981.1"/>
    <property type="molecule type" value="Genomic_DNA"/>
</dbReference>